<keyword evidence="3" id="KW-1185">Reference proteome</keyword>
<proteinExistence type="predicted"/>
<evidence type="ECO:0000313" key="2">
    <source>
        <dbReference type="EMBL" id="CAH0403554.1"/>
    </source>
</evidence>
<name>A0ABN8BBI4_CHISP</name>
<protein>
    <recommendedName>
        <fullName evidence="4">BZIP domain-containing protein</fullName>
    </recommendedName>
</protein>
<feature type="compositionally biased region" description="Basic and acidic residues" evidence="1">
    <location>
        <begin position="35"/>
        <end position="60"/>
    </location>
</feature>
<organism evidence="2 3">
    <name type="scientific">Chilo suppressalis</name>
    <name type="common">Asiatic rice borer moth</name>
    <dbReference type="NCBI Taxonomy" id="168631"/>
    <lineage>
        <taxon>Eukaryota</taxon>
        <taxon>Metazoa</taxon>
        <taxon>Ecdysozoa</taxon>
        <taxon>Arthropoda</taxon>
        <taxon>Hexapoda</taxon>
        <taxon>Insecta</taxon>
        <taxon>Pterygota</taxon>
        <taxon>Neoptera</taxon>
        <taxon>Endopterygota</taxon>
        <taxon>Lepidoptera</taxon>
        <taxon>Glossata</taxon>
        <taxon>Ditrysia</taxon>
        <taxon>Pyraloidea</taxon>
        <taxon>Crambidae</taxon>
        <taxon>Crambinae</taxon>
        <taxon>Chilo</taxon>
    </lineage>
</organism>
<sequence length="86" mass="10036">MALEGVKSEKSEENNGNVQDGKANGIDNKSKQSQPRREKQNNKILDKQTRRRDDSVRTENNKLRRLSTEYSKFFVTLKISWQHDVS</sequence>
<evidence type="ECO:0000313" key="3">
    <source>
        <dbReference type="Proteomes" id="UP001153292"/>
    </source>
</evidence>
<evidence type="ECO:0008006" key="4">
    <source>
        <dbReference type="Google" id="ProtNLM"/>
    </source>
</evidence>
<gene>
    <name evidence="2" type="ORF">CHILSU_LOCUS6830</name>
</gene>
<accession>A0ABN8BBI4</accession>
<dbReference type="Proteomes" id="UP001153292">
    <property type="component" value="Chromosome 24"/>
</dbReference>
<evidence type="ECO:0000256" key="1">
    <source>
        <dbReference type="SAM" id="MobiDB-lite"/>
    </source>
</evidence>
<reference evidence="2" key="1">
    <citation type="submission" date="2021-12" db="EMBL/GenBank/DDBJ databases">
        <authorList>
            <person name="King R."/>
        </authorList>
    </citation>
    <scope>NUCLEOTIDE SEQUENCE</scope>
</reference>
<feature type="region of interest" description="Disordered" evidence="1">
    <location>
        <begin position="1"/>
        <end position="60"/>
    </location>
</feature>
<feature type="compositionally biased region" description="Basic and acidic residues" evidence="1">
    <location>
        <begin position="1"/>
        <end position="13"/>
    </location>
</feature>
<dbReference type="EMBL" id="OU963917">
    <property type="protein sequence ID" value="CAH0403554.1"/>
    <property type="molecule type" value="Genomic_DNA"/>
</dbReference>